<feature type="binding site" evidence="18">
    <location>
        <position position="103"/>
    </location>
    <ligand>
        <name>Mg(2+)</name>
        <dbReference type="ChEBI" id="CHEBI:18420"/>
    </ligand>
</feature>
<feature type="binding site" evidence="18">
    <location>
        <position position="23"/>
    </location>
    <ligand>
        <name>UDP-N-acetyl-alpha-D-glucosamine</name>
        <dbReference type="ChEBI" id="CHEBI:57705"/>
    </ligand>
</feature>
<dbReference type="InterPro" id="IPR018357">
    <property type="entry name" value="Hexapep_transf_CS"/>
</dbReference>
<comment type="function">
    <text evidence="17 18">Catalyzes the last two sequential reactions in the de novo biosynthetic pathway for UDP-N-acetylglucosamine (UDP-GlcNAc). The C-terminal domain catalyzes the transfer of acetyl group from acetyl coenzyme A to glucosamine-1-phosphate (GlcN-1-P) to produce N-acetylglucosamine-1-phosphate (GlcNAc-1-P), which is converted into UDP-GlcNAc by the transfer of uridine 5-monophosphate (from uridine 5-triphosphate), a reaction catalyzed by the N-terminal domain.</text>
</comment>
<keyword evidence="11 18" id="KW-0573">Peptidoglycan synthesis</keyword>
<evidence type="ECO:0000256" key="11">
    <source>
        <dbReference type="ARBA" id="ARBA00022984"/>
    </source>
</evidence>
<evidence type="ECO:0000256" key="2">
    <source>
        <dbReference type="ARBA" id="ARBA00007707"/>
    </source>
</evidence>
<evidence type="ECO:0000256" key="18">
    <source>
        <dbReference type="HAMAP-Rule" id="MF_01631"/>
    </source>
</evidence>
<evidence type="ECO:0000256" key="1">
    <source>
        <dbReference type="ARBA" id="ARBA00004496"/>
    </source>
</evidence>
<gene>
    <name evidence="18 20" type="primary">glmU</name>
    <name evidence="20" type="ORF">NVS47_07425</name>
</gene>
<comment type="pathway">
    <text evidence="18">Bacterial outer membrane biogenesis; LPS lipid A biosynthesis.</text>
</comment>
<keyword evidence="6 18" id="KW-0548">Nucleotidyltransferase</keyword>
<accession>A0ABT1Y398</accession>
<keyword evidence="13 18" id="KW-0012">Acyltransferase</keyword>
<sequence>MSMGYGIILAAGKGTRMRSRLPKVLHKLGGKYMVQHVIQAVCDIGIKESIAVIGHEAEMVKQALGPALTYALQEEQLGTGHAVMAALPYIREEDGHVLVVCGDTPLIRAETLQKLWDYHLETNSACSVLSALLPDPAGYGRIVRKEDGTLLKIVEQKDALPEELLLQEINTGIYCFDLKSLREVIKNLSHDNAQGEYYLTDMVALLGEQGLLVNAVIADDFEETQGINSRSQLCAAEKNLRMRKIISLMEDDGVTIVDPDTTYIDQGVTIGQDTVVEPGTFLRGKTVIGAECTIGPNTDITDSVIGDGCKINRTVMVEAKAGDLCNIGPFAYLRPGAELGYQVKVGDFVEIKKSRIGDNSKIPHLSYVGDSQLGTKVNIGCGTITCNYDGKHKYQTIIEDGVFVGSNTNLVAPVKVGEGAFIGAGSTITMEVPAGDLALGRGRQVNFAGWAIKKRSQEEKE</sequence>
<feature type="binding site" evidence="18">
    <location>
        <position position="424"/>
    </location>
    <ligand>
        <name>acetyl-CoA</name>
        <dbReference type="ChEBI" id="CHEBI:57288"/>
    </ligand>
</feature>
<comment type="caution">
    <text evidence="20">The sequence shown here is derived from an EMBL/GenBank/DDBJ whole genome shotgun (WGS) entry which is preliminary data.</text>
</comment>
<evidence type="ECO:0000256" key="3">
    <source>
        <dbReference type="ARBA" id="ARBA00007947"/>
    </source>
</evidence>
<evidence type="ECO:0000256" key="13">
    <source>
        <dbReference type="ARBA" id="ARBA00023315"/>
    </source>
</evidence>
<dbReference type="InterPro" id="IPR005882">
    <property type="entry name" value="Bifunctional_GlmU"/>
</dbReference>
<evidence type="ECO:0000313" key="20">
    <source>
        <dbReference type="EMBL" id="MCR6545346.1"/>
    </source>
</evidence>
<evidence type="ECO:0000256" key="14">
    <source>
        <dbReference type="ARBA" id="ARBA00023316"/>
    </source>
</evidence>
<dbReference type="EMBL" id="JANPWE010000003">
    <property type="protein sequence ID" value="MCR6545346.1"/>
    <property type="molecule type" value="Genomic_DNA"/>
</dbReference>
<dbReference type="CDD" id="cd02540">
    <property type="entry name" value="GT2_GlmU_N_bac"/>
    <property type="match status" value="1"/>
</dbReference>
<dbReference type="Gene3D" id="2.160.10.10">
    <property type="entry name" value="Hexapeptide repeat proteins"/>
    <property type="match status" value="1"/>
</dbReference>
<feature type="binding site" evidence="18">
    <location>
        <begin position="78"/>
        <end position="79"/>
    </location>
    <ligand>
        <name>UDP-N-acetyl-alpha-D-glucosamine</name>
        <dbReference type="ChEBI" id="CHEBI:57705"/>
    </ligand>
</feature>
<comment type="cofactor">
    <cofactor evidence="18">
        <name>Mg(2+)</name>
        <dbReference type="ChEBI" id="CHEBI:18420"/>
    </cofactor>
    <text evidence="18">Binds 1 Mg(2+) ion per subunit.</text>
</comment>
<dbReference type="HAMAP" id="MF_01631">
    <property type="entry name" value="GlmU"/>
    <property type="match status" value="1"/>
</dbReference>
<evidence type="ECO:0000256" key="5">
    <source>
        <dbReference type="ARBA" id="ARBA00022679"/>
    </source>
</evidence>
<feature type="active site" description="Proton acceptor" evidence="18">
    <location>
        <position position="364"/>
    </location>
</feature>
<keyword evidence="8 18" id="KW-0677">Repeat</keyword>
<organism evidence="20 21">
    <name type="scientific">Dehalobacterium formicoaceticum</name>
    <dbReference type="NCBI Taxonomy" id="51515"/>
    <lineage>
        <taxon>Bacteria</taxon>
        <taxon>Bacillati</taxon>
        <taxon>Bacillota</taxon>
        <taxon>Clostridia</taxon>
        <taxon>Eubacteriales</taxon>
        <taxon>Peptococcaceae</taxon>
        <taxon>Dehalobacterium</taxon>
    </lineage>
</organism>
<keyword evidence="10 18" id="KW-0133">Cell shape</keyword>
<evidence type="ECO:0000313" key="21">
    <source>
        <dbReference type="Proteomes" id="UP001524944"/>
    </source>
</evidence>
<feature type="binding site" evidence="18">
    <location>
        <position position="73"/>
    </location>
    <ligand>
        <name>UDP-N-acetyl-alpha-D-glucosamine</name>
        <dbReference type="ChEBI" id="CHEBI:57705"/>
    </ligand>
</feature>
<feature type="binding site" evidence="18">
    <location>
        <begin position="387"/>
        <end position="388"/>
    </location>
    <ligand>
        <name>acetyl-CoA</name>
        <dbReference type="ChEBI" id="CHEBI:57288"/>
    </ligand>
</feature>
<dbReference type="NCBIfam" id="NF010934">
    <property type="entry name" value="PRK14354.1"/>
    <property type="match status" value="1"/>
</dbReference>
<dbReference type="InterPro" id="IPR050065">
    <property type="entry name" value="GlmU-like"/>
</dbReference>
<evidence type="ECO:0000256" key="4">
    <source>
        <dbReference type="ARBA" id="ARBA00022490"/>
    </source>
</evidence>
<evidence type="ECO:0000256" key="16">
    <source>
        <dbReference type="ARBA" id="ARBA00048493"/>
    </source>
</evidence>
<evidence type="ECO:0000256" key="17">
    <source>
        <dbReference type="ARBA" id="ARBA00049628"/>
    </source>
</evidence>
<dbReference type="EC" id="2.3.1.157" evidence="18"/>
<dbReference type="EC" id="2.7.7.23" evidence="18"/>
<keyword evidence="21" id="KW-1185">Reference proteome</keyword>
<dbReference type="InterPro" id="IPR011004">
    <property type="entry name" value="Trimer_LpxA-like_sf"/>
</dbReference>
<feature type="binding site" evidence="18">
    <location>
        <position position="441"/>
    </location>
    <ligand>
        <name>acetyl-CoA</name>
        <dbReference type="ChEBI" id="CHEBI:57288"/>
    </ligand>
</feature>
<comment type="catalytic activity">
    <reaction evidence="16 18">
        <text>N-acetyl-alpha-D-glucosamine 1-phosphate + UTP + H(+) = UDP-N-acetyl-alpha-D-glucosamine + diphosphate</text>
        <dbReference type="Rhea" id="RHEA:13509"/>
        <dbReference type="ChEBI" id="CHEBI:15378"/>
        <dbReference type="ChEBI" id="CHEBI:33019"/>
        <dbReference type="ChEBI" id="CHEBI:46398"/>
        <dbReference type="ChEBI" id="CHEBI:57705"/>
        <dbReference type="ChEBI" id="CHEBI:57776"/>
        <dbReference type="EC" id="2.7.7.23"/>
    </reaction>
</comment>
<dbReference type="InterPro" id="IPR025877">
    <property type="entry name" value="MobA-like_NTP_Trfase"/>
</dbReference>
<keyword evidence="7 18" id="KW-0479">Metal-binding</keyword>
<comment type="caution">
    <text evidence="18">Lacks conserved residue(s) required for the propagation of feature annotation.</text>
</comment>
<evidence type="ECO:0000259" key="19">
    <source>
        <dbReference type="Pfam" id="PF12804"/>
    </source>
</evidence>
<dbReference type="PANTHER" id="PTHR43584:SF3">
    <property type="entry name" value="BIFUNCTIONAL PROTEIN GLMU"/>
    <property type="match status" value="1"/>
</dbReference>
<feature type="binding site" evidence="18">
    <location>
        <position position="140"/>
    </location>
    <ligand>
        <name>UDP-N-acetyl-alpha-D-glucosamine</name>
        <dbReference type="ChEBI" id="CHEBI:57705"/>
    </ligand>
</feature>
<keyword evidence="12 18" id="KW-0511">Multifunctional enzyme</keyword>
<feature type="binding site" evidence="18">
    <location>
        <position position="378"/>
    </location>
    <ligand>
        <name>UDP-N-acetyl-alpha-D-glucosamine</name>
        <dbReference type="ChEBI" id="CHEBI:57705"/>
    </ligand>
</feature>
<feature type="binding site" evidence="18">
    <location>
        <position position="367"/>
    </location>
    <ligand>
        <name>UDP-N-acetyl-alpha-D-glucosamine</name>
        <dbReference type="ChEBI" id="CHEBI:57705"/>
    </ligand>
</feature>
<keyword evidence="14 18" id="KW-0961">Cell wall biogenesis/degradation</keyword>
<feature type="binding site" evidence="18">
    <location>
        <position position="155"/>
    </location>
    <ligand>
        <name>UDP-N-acetyl-alpha-D-glucosamine</name>
        <dbReference type="ChEBI" id="CHEBI:57705"/>
    </ligand>
</feature>
<dbReference type="PROSITE" id="PS00101">
    <property type="entry name" value="HEXAPEP_TRANSFERASES"/>
    <property type="match status" value="1"/>
</dbReference>
<keyword evidence="9 18" id="KW-0460">Magnesium</keyword>
<dbReference type="GO" id="GO:0003977">
    <property type="term" value="F:UDP-N-acetylglucosamine diphosphorylase activity"/>
    <property type="evidence" value="ECO:0007669"/>
    <property type="project" value="UniProtKB-EC"/>
</dbReference>
<feature type="binding site" evidence="18">
    <location>
        <position position="352"/>
    </location>
    <ligand>
        <name>UDP-N-acetyl-alpha-D-glucosamine</name>
        <dbReference type="ChEBI" id="CHEBI:57705"/>
    </ligand>
</feature>
<comment type="pathway">
    <text evidence="18">Nucleotide-sugar biosynthesis; UDP-N-acetyl-alpha-D-glucosamine biosynthesis; N-acetyl-alpha-D-glucosamine 1-phosphate from alpha-D-glucosamine 6-phosphate (route II): step 2/2.</text>
</comment>
<evidence type="ECO:0000256" key="10">
    <source>
        <dbReference type="ARBA" id="ARBA00022960"/>
    </source>
</evidence>
<evidence type="ECO:0000256" key="6">
    <source>
        <dbReference type="ARBA" id="ARBA00022695"/>
    </source>
</evidence>
<evidence type="ECO:0000256" key="7">
    <source>
        <dbReference type="ARBA" id="ARBA00022723"/>
    </source>
</evidence>
<evidence type="ECO:0000256" key="9">
    <source>
        <dbReference type="ARBA" id="ARBA00022842"/>
    </source>
</evidence>
<dbReference type="InterPro" id="IPR029044">
    <property type="entry name" value="Nucleotide-diphossugar_trans"/>
</dbReference>
<dbReference type="SUPFAM" id="SSF53448">
    <property type="entry name" value="Nucleotide-diphospho-sugar transferases"/>
    <property type="match status" value="1"/>
</dbReference>
<feature type="binding site" evidence="18">
    <location>
        <position position="228"/>
    </location>
    <ligand>
        <name>UDP-N-acetyl-alpha-D-glucosamine</name>
        <dbReference type="ChEBI" id="CHEBI:57705"/>
    </ligand>
</feature>
<feature type="region of interest" description="Pyrophosphorylase" evidence="18">
    <location>
        <begin position="1"/>
        <end position="230"/>
    </location>
</feature>
<dbReference type="InterPro" id="IPR038009">
    <property type="entry name" value="GlmU_C_LbH"/>
</dbReference>
<feature type="domain" description="MobA-like NTP transferase" evidence="19">
    <location>
        <begin position="6"/>
        <end position="129"/>
    </location>
</feature>
<reference evidence="20 21" key="1">
    <citation type="submission" date="2022-08" db="EMBL/GenBank/DDBJ databases">
        <title>Proteogenomics of the novel Dehalobacterium formicoaceticum strain EZ94 highlights a key role of methyltransferases during anaerobic dichloromethane degradation.</title>
        <authorList>
            <person name="Wasmund K."/>
        </authorList>
    </citation>
    <scope>NUCLEOTIDE SEQUENCE [LARGE SCALE GENOMIC DNA]</scope>
    <source>
        <strain evidence="20 21">EZ94</strain>
    </source>
</reference>
<dbReference type="Proteomes" id="UP001524944">
    <property type="component" value="Unassembled WGS sequence"/>
</dbReference>
<feature type="binding site" evidence="18">
    <location>
        <position position="406"/>
    </location>
    <ligand>
        <name>acetyl-CoA</name>
        <dbReference type="ChEBI" id="CHEBI:57288"/>
    </ligand>
</feature>
<dbReference type="PANTHER" id="PTHR43584">
    <property type="entry name" value="NUCLEOTIDYL TRANSFERASE"/>
    <property type="match status" value="1"/>
</dbReference>
<feature type="binding site" evidence="18">
    <location>
        <position position="170"/>
    </location>
    <ligand>
        <name>UDP-N-acetyl-alpha-D-glucosamine</name>
        <dbReference type="ChEBI" id="CHEBI:57705"/>
    </ligand>
</feature>
<dbReference type="SUPFAM" id="SSF51161">
    <property type="entry name" value="Trimeric LpxA-like enzymes"/>
    <property type="match status" value="1"/>
</dbReference>
<comment type="catalytic activity">
    <reaction evidence="15 18">
        <text>alpha-D-glucosamine 1-phosphate + acetyl-CoA = N-acetyl-alpha-D-glucosamine 1-phosphate + CoA + H(+)</text>
        <dbReference type="Rhea" id="RHEA:13725"/>
        <dbReference type="ChEBI" id="CHEBI:15378"/>
        <dbReference type="ChEBI" id="CHEBI:57287"/>
        <dbReference type="ChEBI" id="CHEBI:57288"/>
        <dbReference type="ChEBI" id="CHEBI:57776"/>
        <dbReference type="ChEBI" id="CHEBI:58516"/>
        <dbReference type="EC" id="2.3.1.157"/>
    </reaction>
</comment>
<dbReference type="CDD" id="cd03353">
    <property type="entry name" value="LbH_GlmU_C"/>
    <property type="match status" value="1"/>
</dbReference>
<protein>
    <recommendedName>
        <fullName evidence="18">Bifunctional protein GlmU</fullName>
    </recommendedName>
    <domain>
        <recommendedName>
            <fullName evidence="18">UDP-N-acetylglucosamine pyrophosphorylase</fullName>
            <ecNumber evidence="18">2.7.7.23</ecNumber>
        </recommendedName>
        <alternativeName>
            <fullName evidence="18">N-acetylglucosamine-1-phosphate uridyltransferase</fullName>
        </alternativeName>
    </domain>
    <domain>
        <recommendedName>
            <fullName evidence="18">Glucosamine-1-phosphate N-acetyltransferase</fullName>
            <ecNumber evidence="18">2.3.1.157</ecNumber>
        </recommendedName>
    </domain>
</protein>
<feature type="binding site" evidence="18">
    <location>
        <position position="228"/>
    </location>
    <ligand>
        <name>Mg(2+)</name>
        <dbReference type="ChEBI" id="CHEBI:18420"/>
    </ligand>
</feature>
<dbReference type="Pfam" id="PF12804">
    <property type="entry name" value="NTP_transf_3"/>
    <property type="match status" value="1"/>
</dbReference>
<comment type="pathway">
    <text evidence="18">Nucleotide-sugar biosynthesis; UDP-N-acetyl-alpha-D-glucosamine biosynthesis; UDP-N-acetyl-alpha-D-glucosamine from N-acetyl-alpha-D-glucosamine 1-phosphate: step 1/1.</text>
</comment>
<name>A0ABT1Y398_9FIRM</name>
<keyword evidence="4 18" id="KW-0963">Cytoplasm</keyword>
<comment type="similarity">
    <text evidence="3 18">In the N-terminal section; belongs to the N-acetylglucosamine-1-phosphate uridyltransferase family.</text>
</comment>
<feature type="binding site" evidence="18">
    <location>
        <position position="334"/>
    </location>
    <ligand>
        <name>UDP-N-acetyl-alpha-D-glucosamine</name>
        <dbReference type="ChEBI" id="CHEBI:57705"/>
    </ligand>
</feature>
<evidence type="ECO:0000256" key="8">
    <source>
        <dbReference type="ARBA" id="ARBA00022737"/>
    </source>
</evidence>
<dbReference type="Gene3D" id="3.90.550.10">
    <property type="entry name" value="Spore Coat Polysaccharide Biosynthesis Protein SpsA, Chain A"/>
    <property type="match status" value="1"/>
</dbReference>
<dbReference type="NCBIfam" id="TIGR01173">
    <property type="entry name" value="glmU"/>
    <property type="match status" value="1"/>
</dbReference>
<feature type="region of interest" description="N-acetyltransferase" evidence="18">
    <location>
        <begin position="253"/>
        <end position="461"/>
    </location>
</feature>
<dbReference type="InterPro" id="IPR001451">
    <property type="entry name" value="Hexapep"/>
</dbReference>
<evidence type="ECO:0000256" key="12">
    <source>
        <dbReference type="ARBA" id="ARBA00023268"/>
    </source>
</evidence>
<comment type="similarity">
    <text evidence="2 18">In the C-terminal section; belongs to the transferase hexapeptide repeat family.</text>
</comment>
<comment type="subunit">
    <text evidence="18">Homotrimer.</text>
</comment>
<evidence type="ECO:0000256" key="15">
    <source>
        <dbReference type="ARBA" id="ARBA00048247"/>
    </source>
</evidence>
<dbReference type="Pfam" id="PF00132">
    <property type="entry name" value="Hexapep"/>
    <property type="match status" value="1"/>
</dbReference>
<keyword evidence="5 18" id="KW-0808">Transferase</keyword>
<dbReference type="GO" id="GO:0019134">
    <property type="term" value="F:glucosamine-1-phosphate N-acetyltransferase activity"/>
    <property type="evidence" value="ECO:0007669"/>
    <property type="project" value="UniProtKB-EC"/>
</dbReference>
<proteinExistence type="inferred from homology"/>
<feature type="binding site" evidence="18">
    <location>
        <begin position="9"/>
        <end position="12"/>
    </location>
    <ligand>
        <name>UDP-N-acetyl-alpha-D-glucosamine</name>
        <dbReference type="ChEBI" id="CHEBI:57705"/>
    </ligand>
</feature>
<comment type="subcellular location">
    <subcellularLocation>
        <location evidence="1 18">Cytoplasm</location>
    </subcellularLocation>
</comment>